<proteinExistence type="predicted"/>
<accession>A0ABR6M0S4</accession>
<dbReference type="RefSeq" id="WP_148717912.1">
    <property type="nucleotide sequence ID" value="NZ_CP157811.1"/>
</dbReference>
<sequence>MTSHRLVHLAESLETARADTFFGRVEELNAVRAALGAGETAPSVFFFHGPGGIGKTALLQRIGAEARLRKRTVYQVRGCPGGTTNASLAQAQAIADDPGGLLLVDGVERYPKIEEWLAEGILPRLPVGAVAVIAARLPPASAWHLDLGWSRALVVRRLGPLLPGEAARCLQSAGVPTAWHEDVLGFARGYPLALGLAAAAVREGQHSRGWQLTPPLARQLMDLIVGELPSPTHRQALEVCAHARTTDESLLRAVLPENASRAFDWLRRLPYVESGANGVYPWELIREVIDSDHRWRDRTGYETAHGKIRRHLVEQARDATTTAVIPATLALTYLHRHNGFVSRFITWKSPDGVHEDTYRPSDRGAVLSLIEVAEGAESAHIAAFWLDRQPTAFRVYRRDGEAVAVAGWLRLSLPLDEEVARDPMTAACWRHARSRRPLRSGEHLAIARYMVDPDAYQRPSPIMDLMIHRILAEFIHGEKLAWSFVVMAESPFWQRLMTYIDQRPLVQPVSVGEHHYTVYAHDWRTVSVQRWLEVSGLVELAEPVAQPAAVAESAPGPLAVLTREQFGLAVREALNAWHRRGDLADNPLTRSRLVSGHPENDPVAAVREVITDAVDALGADPDAAAWHRAVAATFMRGATTREARARRLGVSLSTYRRHLARGMERLTEDLWNQELHGADPRREPVVNRMRPGG</sequence>
<evidence type="ECO:0008006" key="3">
    <source>
        <dbReference type="Google" id="ProtNLM"/>
    </source>
</evidence>
<name>A0ABR6M0S4_9ACTN</name>
<keyword evidence="2" id="KW-1185">Reference proteome</keyword>
<gene>
    <name evidence="1" type="ORF">BJY27_008505</name>
</gene>
<dbReference type="EMBL" id="JACHNG010000002">
    <property type="protein sequence ID" value="MBB4787458.1"/>
    <property type="molecule type" value="Genomic_DNA"/>
</dbReference>
<dbReference type="Gene3D" id="3.40.50.300">
    <property type="entry name" value="P-loop containing nucleotide triphosphate hydrolases"/>
    <property type="match status" value="1"/>
</dbReference>
<organism evidence="1 2">
    <name type="scientific">Streptomyces rapamycinicus</name>
    <dbReference type="NCBI Taxonomy" id="1226757"/>
    <lineage>
        <taxon>Bacteria</taxon>
        <taxon>Bacillati</taxon>
        <taxon>Actinomycetota</taxon>
        <taxon>Actinomycetes</taxon>
        <taxon>Kitasatosporales</taxon>
        <taxon>Streptomycetaceae</taxon>
        <taxon>Streptomyces</taxon>
        <taxon>Streptomyces violaceusniger group</taxon>
    </lineage>
</organism>
<evidence type="ECO:0000313" key="2">
    <source>
        <dbReference type="Proteomes" id="UP000530530"/>
    </source>
</evidence>
<dbReference type="SUPFAM" id="SSF52540">
    <property type="entry name" value="P-loop containing nucleoside triphosphate hydrolases"/>
    <property type="match status" value="1"/>
</dbReference>
<evidence type="ECO:0000313" key="1">
    <source>
        <dbReference type="EMBL" id="MBB4787458.1"/>
    </source>
</evidence>
<comment type="caution">
    <text evidence="1">The sequence shown here is derived from an EMBL/GenBank/DDBJ whole genome shotgun (WGS) entry which is preliminary data.</text>
</comment>
<dbReference type="Proteomes" id="UP000530530">
    <property type="component" value="Unassembled WGS sequence"/>
</dbReference>
<protein>
    <recommendedName>
        <fullName evidence="3">Orc1-like AAA ATPase domain-containing protein</fullName>
    </recommendedName>
</protein>
<reference evidence="1 2" key="1">
    <citation type="submission" date="2020-08" db="EMBL/GenBank/DDBJ databases">
        <title>Sequencing the genomes of 1000 actinobacteria strains.</title>
        <authorList>
            <person name="Klenk H.-P."/>
        </authorList>
    </citation>
    <scope>NUCLEOTIDE SEQUENCE [LARGE SCALE GENOMIC DNA]</scope>
    <source>
        <strain evidence="1 2">DSM 41530</strain>
    </source>
</reference>
<dbReference type="InterPro" id="IPR027417">
    <property type="entry name" value="P-loop_NTPase"/>
</dbReference>